<name>Q4QFR3_LEIMA</name>
<dbReference type="AlphaFoldDB" id="Q4QFR3"/>
<feature type="transmembrane region" description="Helical" evidence="12">
    <location>
        <begin position="276"/>
        <end position="294"/>
    </location>
</feature>
<evidence type="ECO:0000256" key="9">
    <source>
        <dbReference type="ARBA" id="ARBA00023136"/>
    </source>
</evidence>
<comment type="catalytic activity">
    <reaction evidence="12">
        <text>an acyl-CoA + malonyl-CoA + H(+) = a 3-oxoacyl-CoA + CO2 + CoA</text>
        <dbReference type="Rhea" id="RHEA:50252"/>
        <dbReference type="ChEBI" id="CHEBI:15378"/>
        <dbReference type="ChEBI" id="CHEBI:16526"/>
        <dbReference type="ChEBI" id="CHEBI:57287"/>
        <dbReference type="ChEBI" id="CHEBI:57384"/>
        <dbReference type="ChEBI" id="CHEBI:58342"/>
        <dbReference type="ChEBI" id="CHEBI:90726"/>
    </reaction>
    <physiologicalReaction direction="left-to-right" evidence="12">
        <dbReference type="Rhea" id="RHEA:50253"/>
    </physiologicalReaction>
</comment>
<dbReference type="Proteomes" id="UP000000542">
    <property type="component" value="Chromosome 14"/>
</dbReference>
<keyword evidence="3 12" id="KW-0444">Lipid biosynthesis</keyword>
<evidence type="ECO:0000256" key="7">
    <source>
        <dbReference type="ARBA" id="ARBA00022989"/>
    </source>
</evidence>
<dbReference type="EMBL" id="FR796410">
    <property type="protein sequence ID" value="CAJ03013.1"/>
    <property type="molecule type" value="Genomic_DNA"/>
</dbReference>
<keyword evidence="7 12" id="KW-1133">Transmembrane helix</keyword>
<dbReference type="RefSeq" id="XP_001687671.1">
    <property type="nucleotide sequence ID" value="XM_001687619.1"/>
</dbReference>
<comment type="subcellular location">
    <subcellularLocation>
        <location evidence="1">Membrane</location>
        <topology evidence="1">Multi-pass membrane protein</topology>
    </subcellularLocation>
</comment>
<keyword evidence="4 12" id="KW-0808">Transferase</keyword>
<keyword evidence="10 12" id="KW-0275">Fatty acid biosynthesis</keyword>
<reference evidence="13 14" key="2">
    <citation type="journal article" date="2011" name="Genome Res.">
        <title>Chromosome and gene copy number variation allow major structural change between species and strains of Leishmania.</title>
        <authorList>
            <person name="Rogers M.B."/>
            <person name="Hilley J.D."/>
            <person name="Dickens N.J."/>
            <person name="Wilkes J."/>
            <person name="Bates P.A."/>
            <person name="Depledge D.P."/>
            <person name="Harris D."/>
            <person name="Her Y."/>
            <person name="Herzyk P."/>
            <person name="Imamura H."/>
            <person name="Otto T.D."/>
            <person name="Sanders M."/>
            <person name="Seeger K."/>
            <person name="Dujardin J.C."/>
            <person name="Berriman M."/>
            <person name="Smith D.F."/>
            <person name="Hertz-Fowler C."/>
            <person name="Mottram J.C."/>
        </authorList>
    </citation>
    <scope>NUCLEOTIDE SEQUENCE [LARGE SCALE GENOMIC DNA]</scope>
    <source>
        <strain evidence="14">MHOM/IL/81/Friedlin</strain>
    </source>
</reference>
<feature type="transmembrane region" description="Helical" evidence="12">
    <location>
        <begin position="204"/>
        <end position="225"/>
    </location>
</feature>
<keyword evidence="9 12" id="KW-0472">Membrane</keyword>
<dbReference type="VEuPathDB" id="TriTrypDB:LMJFC_140013600"/>
<protein>
    <recommendedName>
        <fullName evidence="11 12">Elongation of fatty acids protein</fullName>
        <ecNumber evidence="12">2.3.1.-</ecNumber>
    </recommendedName>
</protein>
<evidence type="ECO:0000256" key="1">
    <source>
        <dbReference type="ARBA" id="ARBA00004141"/>
    </source>
</evidence>
<feature type="transmembrane region" description="Helical" evidence="12">
    <location>
        <begin position="62"/>
        <end position="85"/>
    </location>
</feature>
<dbReference type="VEuPathDB" id="TriTrypDB:LMJSD75_140012900"/>
<comment type="similarity">
    <text evidence="2 12">Belongs to the ELO family.</text>
</comment>
<dbReference type="GO" id="GO:0019367">
    <property type="term" value="P:fatty acid elongation, saturated fatty acid"/>
    <property type="evidence" value="ECO:0000318"/>
    <property type="project" value="GO_Central"/>
</dbReference>
<reference evidence="13 14" key="1">
    <citation type="journal article" date="2005" name="Science">
        <title>The genome of the kinetoplastid parasite, Leishmania major.</title>
        <authorList>
            <person name="Ivens A.C."/>
            <person name="Peacock C.S."/>
            <person name="Worthey E.A."/>
            <person name="Murphy L."/>
            <person name="Aggarwal G."/>
            <person name="Berriman M."/>
            <person name="Sisk E."/>
            <person name="Rajandream M.A."/>
            <person name="Adlem E."/>
            <person name="Aert R."/>
            <person name="Anupama A."/>
            <person name="Apostolou Z."/>
            <person name="Attipoe P."/>
            <person name="Bason N."/>
            <person name="Bauser C."/>
            <person name="Beck A."/>
            <person name="Beverley S.M."/>
            <person name="Bianchettin G."/>
            <person name="Borzym K."/>
            <person name="Bothe G."/>
            <person name="Bruschi C.V."/>
            <person name="Collins M."/>
            <person name="Cadag E."/>
            <person name="Ciarloni L."/>
            <person name="Clayton C."/>
            <person name="Coulson R.M."/>
            <person name="Cronin A."/>
            <person name="Cruz A.K."/>
            <person name="Davies R.M."/>
            <person name="De Gaudenzi J."/>
            <person name="Dobson D.E."/>
            <person name="Duesterhoeft A."/>
            <person name="Fazelina G."/>
            <person name="Fosker N."/>
            <person name="Frasch A.C."/>
            <person name="Fraser A."/>
            <person name="Fuchs M."/>
            <person name="Gabel C."/>
            <person name="Goble A."/>
            <person name="Goffeau A."/>
            <person name="Harris D."/>
            <person name="Hertz-Fowler C."/>
            <person name="Hilbert H."/>
            <person name="Horn D."/>
            <person name="Huang Y."/>
            <person name="Klages S."/>
            <person name="Knights A."/>
            <person name="Kube M."/>
            <person name="Larke N."/>
            <person name="Litvin L."/>
            <person name="Lord A."/>
            <person name="Louie T."/>
            <person name="Marra M."/>
            <person name="Masuy D."/>
            <person name="Matthews K."/>
            <person name="Michaeli S."/>
            <person name="Mottram J.C."/>
            <person name="Muller-Auer S."/>
            <person name="Munden H."/>
            <person name="Nelson S."/>
            <person name="Norbertczak H."/>
            <person name="Oliver K."/>
            <person name="O'neil S."/>
            <person name="Pentony M."/>
            <person name="Pohl T.M."/>
            <person name="Price C."/>
            <person name="Purnelle B."/>
            <person name="Quail M.A."/>
            <person name="Rabbinowitsch E."/>
            <person name="Reinhardt R."/>
            <person name="Rieger M."/>
            <person name="Rinta J."/>
            <person name="Robben J."/>
            <person name="Robertson L."/>
            <person name="Ruiz J.C."/>
            <person name="Rutter S."/>
            <person name="Saunders D."/>
            <person name="Schafer M."/>
            <person name="Schein J."/>
            <person name="Schwartz D.C."/>
            <person name="Seeger K."/>
            <person name="Seyler A."/>
            <person name="Sharp S."/>
            <person name="Shin H."/>
            <person name="Sivam D."/>
            <person name="Squares R."/>
            <person name="Squares S."/>
            <person name="Tosato V."/>
            <person name="Vogt C."/>
            <person name="Volckaert G."/>
            <person name="Wambutt R."/>
            <person name="Warren T."/>
            <person name="Wedler H."/>
            <person name="Woodward J."/>
            <person name="Zhou S."/>
            <person name="Zimmermann W."/>
            <person name="Smith D.F."/>
            <person name="Blackwell J.M."/>
            <person name="Stuart K.D."/>
            <person name="Barrell B."/>
            <person name="Myler P.J."/>
        </authorList>
    </citation>
    <scope>NUCLEOTIDE SEQUENCE [LARGE SCALE GENOMIC DNA]</scope>
    <source>
        <strain evidence="14">MHOM/IL/81/Friedlin</strain>
    </source>
</reference>
<dbReference type="GO" id="GO:0009922">
    <property type="term" value="F:fatty acid elongase activity"/>
    <property type="evidence" value="ECO:0000318"/>
    <property type="project" value="GO_Central"/>
</dbReference>
<evidence type="ECO:0000256" key="4">
    <source>
        <dbReference type="ARBA" id="ARBA00022679"/>
    </source>
</evidence>
<keyword evidence="14" id="KW-1185">Reference proteome</keyword>
<evidence type="ECO:0000256" key="12">
    <source>
        <dbReference type="RuleBase" id="RU361115"/>
    </source>
</evidence>
<dbReference type="Pfam" id="PF01151">
    <property type="entry name" value="ELO"/>
    <property type="match status" value="1"/>
</dbReference>
<dbReference type="GO" id="GO:0005737">
    <property type="term" value="C:cytoplasm"/>
    <property type="evidence" value="ECO:0000266"/>
    <property type="project" value="GeneDB"/>
</dbReference>
<sequence length="323" mass="37311">MDILTRHLQAMADAVDFPYMDRWLEDYIDIPIVAMALYLVLVHVVSNTFMKNRPAYNLRTLNIVWNLFLSLFSFVGACYCVPRLYELVTAPAISGLEPSSLRYVANMTPAMRRNIVIPPGFREGVDAVSVRGSLDTSMCVFKDDMYRRNISGLLCLVFMFSKIPEMLDTAFLVFQKKPVIFLHWYHHVTVMLYCWHAWMSPTSSGLWFVSMNYSVHSIMYFYYFVAACGYSKLVRPVAPLITFLQIAQMVVGSIIAVYVFYMDQLGGGCDCRSSNAKLALMMYVSYFILFSNFFRSRYMKKKPKSTSPSTRPVRLYNDCKKYE</sequence>
<evidence type="ECO:0000256" key="8">
    <source>
        <dbReference type="ARBA" id="ARBA00023098"/>
    </source>
</evidence>
<dbReference type="PROSITE" id="PS01188">
    <property type="entry name" value="ELO"/>
    <property type="match status" value="1"/>
</dbReference>
<proteinExistence type="inferred from homology"/>
<dbReference type="FunCoup" id="Q4QFR3">
    <property type="interactions" value="196"/>
</dbReference>
<dbReference type="InParanoid" id="Q4QFR3"/>
<evidence type="ECO:0000256" key="3">
    <source>
        <dbReference type="ARBA" id="ARBA00022516"/>
    </source>
</evidence>
<evidence type="ECO:0000256" key="11">
    <source>
        <dbReference type="ARBA" id="ARBA00044291"/>
    </source>
</evidence>
<dbReference type="PANTHER" id="PTHR11157">
    <property type="entry name" value="FATTY ACID ACYL TRANSFERASE-RELATED"/>
    <property type="match status" value="1"/>
</dbReference>
<feature type="transmembrane region" description="Helical" evidence="12">
    <location>
        <begin position="237"/>
        <end position="261"/>
    </location>
</feature>
<evidence type="ECO:0000256" key="2">
    <source>
        <dbReference type="ARBA" id="ARBA00007263"/>
    </source>
</evidence>
<organism evidence="13 14">
    <name type="scientific">Leishmania major</name>
    <dbReference type="NCBI Taxonomy" id="5664"/>
    <lineage>
        <taxon>Eukaryota</taxon>
        <taxon>Discoba</taxon>
        <taxon>Euglenozoa</taxon>
        <taxon>Kinetoplastea</taxon>
        <taxon>Metakinetoplastina</taxon>
        <taxon>Trypanosomatida</taxon>
        <taxon>Trypanosomatidae</taxon>
        <taxon>Leishmaniinae</taxon>
        <taxon>Leishmania</taxon>
    </lineage>
</organism>
<evidence type="ECO:0000256" key="10">
    <source>
        <dbReference type="ARBA" id="ARBA00023160"/>
    </source>
</evidence>
<dbReference type="EC" id="2.3.1.-" evidence="12"/>
<dbReference type="InterPro" id="IPR002076">
    <property type="entry name" value="ELO_fam"/>
</dbReference>
<accession>Q4QFR3</accession>
<dbReference type="GO" id="GO:0034626">
    <property type="term" value="P:fatty acid elongation, polyunsaturated fatty acid"/>
    <property type="evidence" value="ECO:0000318"/>
    <property type="project" value="GO_Central"/>
</dbReference>
<dbReference type="eggNOG" id="KOG3072">
    <property type="taxonomic scope" value="Eukaryota"/>
</dbReference>
<keyword evidence="6 12" id="KW-0276">Fatty acid metabolism</keyword>
<dbReference type="VEuPathDB" id="TriTrypDB:LMJLV39_140013000"/>
<evidence type="ECO:0000313" key="14">
    <source>
        <dbReference type="Proteomes" id="UP000000542"/>
    </source>
</evidence>
<keyword evidence="5 12" id="KW-0812">Transmembrane</keyword>
<feature type="transmembrane region" description="Helical" evidence="12">
    <location>
        <begin position="30"/>
        <end position="50"/>
    </location>
</feature>
<dbReference type="GeneID" id="5650273"/>
<dbReference type="HOGENOM" id="CLU_048483_1_1_1"/>
<dbReference type="OMA" id="MANHTRI"/>
<evidence type="ECO:0000313" key="13">
    <source>
        <dbReference type="EMBL" id="CAJ03013.1"/>
    </source>
</evidence>
<dbReference type="KEGG" id="lma:LMJF_14_0705"/>
<keyword evidence="8 12" id="KW-0443">Lipid metabolism</keyword>
<dbReference type="PANTHER" id="PTHR11157:SF17">
    <property type="entry name" value="ELONGATION OF VERY LONG CHAIN FATTY ACIDS PROTEIN 6"/>
    <property type="match status" value="1"/>
</dbReference>
<dbReference type="InterPro" id="IPR030457">
    <property type="entry name" value="ELO_CS"/>
</dbReference>
<evidence type="ECO:0000256" key="6">
    <source>
        <dbReference type="ARBA" id="ARBA00022832"/>
    </source>
</evidence>
<dbReference type="GO" id="GO:0030148">
    <property type="term" value="P:sphingolipid biosynthetic process"/>
    <property type="evidence" value="ECO:0000318"/>
    <property type="project" value="GO_Central"/>
</dbReference>
<dbReference type="GO" id="GO:0034625">
    <property type="term" value="P:fatty acid elongation, monounsaturated fatty acid"/>
    <property type="evidence" value="ECO:0000318"/>
    <property type="project" value="GO_Central"/>
</dbReference>
<evidence type="ECO:0000256" key="5">
    <source>
        <dbReference type="ARBA" id="ARBA00022692"/>
    </source>
</evidence>
<gene>
    <name evidence="13" type="primary">ELO3.4</name>
    <name evidence="13" type="ORF">LMJF_14_0705</name>
</gene>
<dbReference type="GO" id="GO:0042761">
    <property type="term" value="P:very long-chain fatty acid biosynthetic process"/>
    <property type="evidence" value="ECO:0000318"/>
    <property type="project" value="GO_Central"/>
</dbReference>
<dbReference type="VEuPathDB" id="TriTrypDB:LmjF.14.0705"/>
<dbReference type="GO" id="GO:0005789">
    <property type="term" value="C:endoplasmic reticulum membrane"/>
    <property type="evidence" value="ECO:0000318"/>
    <property type="project" value="GO_Central"/>
</dbReference>